<dbReference type="InterPro" id="IPR036890">
    <property type="entry name" value="HATPase_C_sf"/>
</dbReference>
<evidence type="ECO:0000256" key="7">
    <source>
        <dbReference type="ARBA" id="ARBA00022679"/>
    </source>
</evidence>
<dbReference type="PANTHER" id="PTHR43304">
    <property type="entry name" value="PHYTOCHROME-LIKE PROTEIN CPH1"/>
    <property type="match status" value="1"/>
</dbReference>
<gene>
    <name evidence="13" type="ORF">DSM107010_14510</name>
</gene>
<dbReference type="GO" id="GO:0009881">
    <property type="term" value="F:photoreceptor activity"/>
    <property type="evidence" value="ECO:0007669"/>
    <property type="project" value="UniProtKB-KW"/>
</dbReference>
<dbReference type="SMART" id="SM00387">
    <property type="entry name" value="HATPase_c"/>
    <property type="match status" value="1"/>
</dbReference>
<dbReference type="PRINTS" id="PR01033">
    <property type="entry name" value="PHYTOCHROME"/>
</dbReference>
<keyword evidence="4" id="KW-0600">Photoreceptor protein</keyword>
<dbReference type="Proteomes" id="UP000282574">
    <property type="component" value="Unassembled WGS sequence"/>
</dbReference>
<dbReference type="Pfam" id="PF00360">
    <property type="entry name" value="PHY"/>
    <property type="match status" value="1"/>
</dbReference>
<evidence type="ECO:0000259" key="12">
    <source>
        <dbReference type="PROSITE" id="PS50109"/>
    </source>
</evidence>
<dbReference type="Pfam" id="PF08446">
    <property type="entry name" value="PAS_2"/>
    <property type="match status" value="1"/>
</dbReference>
<dbReference type="SMART" id="SM00388">
    <property type="entry name" value="HisKA"/>
    <property type="match status" value="1"/>
</dbReference>
<dbReference type="InterPro" id="IPR036097">
    <property type="entry name" value="HisK_dim/P_sf"/>
</dbReference>
<dbReference type="Pfam" id="PF02518">
    <property type="entry name" value="HATPase_c"/>
    <property type="match status" value="1"/>
</dbReference>
<dbReference type="InterPro" id="IPR029016">
    <property type="entry name" value="GAF-like_dom_sf"/>
</dbReference>
<dbReference type="InterPro" id="IPR013654">
    <property type="entry name" value="PAS_2"/>
</dbReference>
<accession>A0AB37UP37</accession>
<reference evidence="13 14" key="1">
    <citation type="journal article" date="2019" name="Genome Biol. Evol.">
        <title>Day and night: Metabolic profiles and evolutionary relationships of six axenic non-marine cyanobacteria.</title>
        <authorList>
            <person name="Will S.E."/>
            <person name="Henke P."/>
            <person name="Boedeker C."/>
            <person name="Huang S."/>
            <person name="Brinkmann H."/>
            <person name="Rohde M."/>
            <person name="Jarek M."/>
            <person name="Friedl T."/>
            <person name="Seufert S."/>
            <person name="Schumacher M."/>
            <person name="Overmann J."/>
            <person name="Neumann-Schaal M."/>
            <person name="Petersen J."/>
        </authorList>
    </citation>
    <scope>NUCLEOTIDE SEQUENCE [LARGE SCALE GENOMIC DNA]</scope>
    <source>
        <strain evidence="13 14">SAG 39.79</strain>
    </source>
</reference>
<keyword evidence="14" id="KW-1185">Reference proteome</keyword>
<name>A0AB37UP37_9CYAN</name>
<dbReference type="InterPro" id="IPR013515">
    <property type="entry name" value="Phytochrome_cen-reg"/>
</dbReference>
<comment type="caution">
    <text evidence="13">The sequence shown here is derived from an EMBL/GenBank/DDBJ whole genome shotgun (WGS) entry which is preliminary data.</text>
</comment>
<dbReference type="PROSITE" id="PS50109">
    <property type="entry name" value="HIS_KIN"/>
    <property type="match status" value="1"/>
</dbReference>
<keyword evidence="8 13" id="KW-0418">Kinase</keyword>
<evidence type="ECO:0000256" key="5">
    <source>
        <dbReference type="ARBA" id="ARBA00022553"/>
    </source>
</evidence>
<feature type="domain" description="Histidine kinase" evidence="12">
    <location>
        <begin position="536"/>
        <end position="749"/>
    </location>
</feature>
<evidence type="ECO:0000256" key="6">
    <source>
        <dbReference type="ARBA" id="ARBA00022606"/>
    </source>
</evidence>
<dbReference type="GO" id="GO:0006355">
    <property type="term" value="P:regulation of DNA-templated transcription"/>
    <property type="evidence" value="ECO:0007669"/>
    <property type="project" value="InterPro"/>
</dbReference>
<dbReference type="Gene3D" id="3.30.450.20">
    <property type="entry name" value="PAS domain"/>
    <property type="match status" value="1"/>
</dbReference>
<evidence type="ECO:0000256" key="2">
    <source>
        <dbReference type="ARBA" id="ARBA00006402"/>
    </source>
</evidence>
<dbReference type="Gene3D" id="3.30.450.270">
    <property type="match status" value="1"/>
</dbReference>
<dbReference type="InterPro" id="IPR052162">
    <property type="entry name" value="Sensor_kinase/Photoreceptor"/>
</dbReference>
<dbReference type="SUPFAM" id="SSF55874">
    <property type="entry name" value="ATPase domain of HSP90 chaperone/DNA topoisomerase II/histidine kinase"/>
    <property type="match status" value="1"/>
</dbReference>
<evidence type="ECO:0000313" key="14">
    <source>
        <dbReference type="Proteomes" id="UP000282574"/>
    </source>
</evidence>
<dbReference type="Gene3D" id="3.30.450.40">
    <property type="match status" value="1"/>
</dbReference>
<dbReference type="AlphaFoldDB" id="A0AB37UP37"/>
<evidence type="ECO:0000256" key="4">
    <source>
        <dbReference type="ARBA" id="ARBA00022543"/>
    </source>
</evidence>
<evidence type="ECO:0000256" key="8">
    <source>
        <dbReference type="ARBA" id="ARBA00022777"/>
    </source>
</evidence>
<dbReference type="InterPro" id="IPR035965">
    <property type="entry name" value="PAS-like_dom_sf"/>
</dbReference>
<keyword evidence="5" id="KW-0597">Phosphoprotein</keyword>
<evidence type="ECO:0000256" key="1">
    <source>
        <dbReference type="ARBA" id="ARBA00000085"/>
    </source>
</evidence>
<dbReference type="Gene3D" id="3.30.565.10">
    <property type="entry name" value="Histidine kinase-like ATPase, C-terminal domain"/>
    <property type="match status" value="1"/>
</dbReference>
<dbReference type="FunFam" id="3.30.565.10:FF:000006">
    <property type="entry name" value="Sensor histidine kinase WalK"/>
    <property type="match status" value="1"/>
</dbReference>
<dbReference type="SUPFAM" id="SSF55781">
    <property type="entry name" value="GAF domain-like"/>
    <property type="match status" value="2"/>
</dbReference>
<dbReference type="Gene3D" id="1.10.287.130">
    <property type="match status" value="1"/>
</dbReference>
<dbReference type="Pfam" id="PF00512">
    <property type="entry name" value="HisKA"/>
    <property type="match status" value="1"/>
</dbReference>
<dbReference type="InterPro" id="IPR043150">
    <property type="entry name" value="Phytochrome_PHY_sf"/>
</dbReference>
<dbReference type="EC" id="2.7.13.3" evidence="3"/>
<dbReference type="InterPro" id="IPR003018">
    <property type="entry name" value="GAF"/>
</dbReference>
<evidence type="ECO:0000256" key="3">
    <source>
        <dbReference type="ARBA" id="ARBA00012438"/>
    </source>
</evidence>
<dbReference type="CDD" id="cd00082">
    <property type="entry name" value="HisKA"/>
    <property type="match status" value="1"/>
</dbReference>
<dbReference type="Pfam" id="PF01590">
    <property type="entry name" value="GAF"/>
    <property type="match status" value="1"/>
</dbReference>
<dbReference type="SUPFAM" id="SSF55785">
    <property type="entry name" value="PYP-like sensor domain (PAS domain)"/>
    <property type="match status" value="1"/>
</dbReference>
<dbReference type="PROSITE" id="PS50046">
    <property type="entry name" value="PHYTOCHROME_2"/>
    <property type="match status" value="1"/>
</dbReference>
<dbReference type="InterPro" id="IPR005467">
    <property type="entry name" value="His_kinase_dom"/>
</dbReference>
<keyword evidence="9" id="KW-0157">Chromophore</keyword>
<dbReference type="InterPro" id="IPR001294">
    <property type="entry name" value="Phytochrome"/>
</dbReference>
<keyword evidence="7" id="KW-0808">Transferase</keyword>
<feature type="domain" description="Phytochrome chromophore attachment site" evidence="11">
    <location>
        <begin position="152"/>
        <end position="310"/>
    </location>
</feature>
<dbReference type="GO" id="GO:0000155">
    <property type="term" value="F:phosphorelay sensor kinase activity"/>
    <property type="evidence" value="ECO:0007669"/>
    <property type="project" value="InterPro"/>
</dbReference>
<dbReference type="PANTHER" id="PTHR43304:SF1">
    <property type="entry name" value="PAC DOMAIN-CONTAINING PROTEIN"/>
    <property type="match status" value="1"/>
</dbReference>
<dbReference type="CDD" id="cd16921">
    <property type="entry name" value="HATPase_FilI-like"/>
    <property type="match status" value="1"/>
</dbReference>
<comment type="catalytic activity">
    <reaction evidence="1">
        <text>ATP + protein L-histidine = ADP + protein N-phospho-L-histidine.</text>
        <dbReference type="EC" id="2.7.13.3"/>
    </reaction>
</comment>
<dbReference type="EMBL" id="RSCK01000008">
    <property type="protein sequence ID" value="RUT13189.1"/>
    <property type="molecule type" value="Genomic_DNA"/>
</dbReference>
<dbReference type="InterPro" id="IPR016132">
    <property type="entry name" value="Phyto_chromo_attachment"/>
</dbReference>
<evidence type="ECO:0000259" key="11">
    <source>
        <dbReference type="PROSITE" id="PS50046"/>
    </source>
</evidence>
<dbReference type="RefSeq" id="WP_106168226.1">
    <property type="nucleotide sequence ID" value="NZ_RSCK01000008.1"/>
</dbReference>
<protein>
    <recommendedName>
        <fullName evidence="3">histidine kinase</fullName>
        <ecNumber evidence="3">2.7.13.3</ecNumber>
    </recommendedName>
</protein>
<proteinExistence type="inferred from homology"/>
<dbReference type="InterPro" id="IPR003594">
    <property type="entry name" value="HATPase_dom"/>
</dbReference>
<sequence>MSENLQVTDVEFSLWDEEPVQLINQIQSHGVILVLEEPNLKILQVSTNAFSVFGISPEELVLQNLEDLLDSYQIERIKLGLAEENFDLLNPIKIWLRLKGDDYVVFDGIFHRNRDKFLILELEPALTQENIPFLSFYHLARASINRLATTTKLQDFGQVIVQEVRKVTGFDRVMLYKFDNDGHGVVIAEEKLDDMEAYLGLHFPESDIPKPARKLFCSNWIRIIPNAHAKPVELFPLINPTNLRPLDLTHSTLRSASSCHLKYLHNMEVGASLTISLIKEDKLWGLIACHHRSPKYVSYELRKACEFLGRMIFAEISAIEETDDYDYNLHITYVRSQLVEYMSQAENWIDGLVKQEPNLLELVDAQGAAIYFNNEWTTIGQVPKQENLNVILQWLRYQFRDEEVFYTDTLPLVFPEAEIYKHVASGLLAIPIADKSYILWFRPEVIQTVNWGGNPHEAFEFGRENDSVYLSPRKSFQLWQETVQGKSLPWKKVEIKAAIDLRKATIEIVLRQAEELSQIAYDLERSNAELKKFAYVASHDLQEPLNQVANYVQLLEMRYQEQLDEDAKEFISYAVSGVSLMQTLIDDVLAYSKVDRQNVEFQPVDLEVALKRALSGLQGRISETGATISYDPLPTVLADSTQMLQLFQNLIGNAIKFRSDKPPMIHIGVSPLEDAWLFSVKDNGIGIDPQFSDRIFVIFQRLHTRDEYSGTGMGLAICQKVVECHRGDIWVASELGQGATFYFTIPAGGKKYEYRHGRKTQNHFPSRG</sequence>
<evidence type="ECO:0000256" key="10">
    <source>
        <dbReference type="ARBA" id="ARBA00023170"/>
    </source>
</evidence>
<dbReference type="SUPFAM" id="SSF47384">
    <property type="entry name" value="Homodimeric domain of signal transducing histidine kinase"/>
    <property type="match status" value="1"/>
</dbReference>
<dbReference type="GO" id="GO:0009584">
    <property type="term" value="P:detection of visible light"/>
    <property type="evidence" value="ECO:0007669"/>
    <property type="project" value="InterPro"/>
</dbReference>
<keyword evidence="10" id="KW-0675">Receptor</keyword>
<evidence type="ECO:0000256" key="9">
    <source>
        <dbReference type="ARBA" id="ARBA00022991"/>
    </source>
</evidence>
<evidence type="ECO:0000313" key="13">
    <source>
        <dbReference type="EMBL" id="RUT13189.1"/>
    </source>
</evidence>
<dbReference type="SMART" id="SM00065">
    <property type="entry name" value="GAF"/>
    <property type="match status" value="1"/>
</dbReference>
<keyword evidence="6" id="KW-0716">Sensory transduction</keyword>
<organism evidence="13 14">
    <name type="scientific">Chroococcidiopsis cubana SAG 39.79</name>
    <dbReference type="NCBI Taxonomy" id="388085"/>
    <lineage>
        <taxon>Bacteria</taxon>
        <taxon>Bacillati</taxon>
        <taxon>Cyanobacteriota</taxon>
        <taxon>Cyanophyceae</taxon>
        <taxon>Chroococcidiopsidales</taxon>
        <taxon>Chroococcidiopsidaceae</taxon>
        <taxon>Chroococcidiopsis</taxon>
    </lineage>
</organism>
<comment type="similarity">
    <text evidence="2">In the N-terminal section; belongs to the phytochrome family.</text>
</comment>
<dbReference type="InterPro" id="IPR003661">
    <property type="entry name" value="HisK_dim/P_dom"/>
</dbReference>